<evidence type="ECO:0000313" key="7">
    <source>
        <dbReference type="Proteomes" id="UP000469734"/>
    </source>
</evidence>
<evidence type="ECO:0000313" key="5">
    <source>
        <dbReference type="EMBL" id="MYN40665.1"/>
    </source>
</evidence>
<dbReference type="SUPFAM" id="SSF52096">
    <property type="entry name" value="ClpP/crotonase"/>
    <property type="match status" value="1"/>
</dbReference>
<dbReference type="InterPro" id="IPR051053">
    <property type="entry name" value="ECH/Chromodomain_protein"/>
</dbReference>
<dbReference type="AlphaFoldDB" id="A0A7X4KGV0"/>
<evidence type="ECO:0000313" key="4">
    <source>
        <dbReference type="EMBL" id="MYM72517.1"/>
    </source>
</evidence>
<dbReference type="GO" id="GO:0004165">
    <property type="term" value="F:delta(3)-delta(2)-enoyl-CoA isomerase activity"/>
    <property type="evidence" value="ECO:0007669"/>
    <property type="project" value="UniProtKB-ARBA"/>
</dbReference>
<organism evidence="4 7">
    <name type="scientific">Duganella margarita</name>
    <dbReference type="NCBI Taxonomy" id="2692170"/>
    <lineage>
        <taxon>Bacteria</taxon>
        <taxon>Pseudomonadati</taxon>
        <taxon>Pseudomonadota</taxon>
        <taxon>Betaproteobacteria</taxon>
        <taxon>Burkholderiales</taxon>
        <taxon>Oxalobacteraceae</taxon>
        <taxon>Telluria group</taxon>
        <taxon>Duganella</taxon>
    </lineage>
</organism>
<dbReference type="InterPro" id="IPR001753">
    <property type="entry name" value="Enoyl-CoA_hydra/iso"/>
</dbReference>
<dbReference type="Pfam" id="PF00378">
    <property type="entry name" value="ECH_1"/>
    <property type="match status" value="1"/>
</dbReference>
<evidence type="ECO:0000256" key="3">
    <source>
        <dbReference type="ARBA" id="ARBA00023235"/>
    </source>
</evidence>
<name>A0A7X4KGV0_9BURK</name>
<dbReference type="RefSeq" id="WP_161045664.1">
    <property type="nucleotide sequence ID" value="NZ_WWCR01000008.1"/>
</dbReference>
<dbReference type="Proteomes" id="UP000466332">
    <property type="component" value="Unassembled WGS sequence"/>
</dbReference>
<dbReference type="CDD" id="cd06558">
    <property type="entry name" value="crotonase-like"/>
    <property type="match status" value="1"/>
</dbReference>
<evidence type="ECO:0000313" key="6">
    <source>
        <dbReference type="Proteomes" id="UP000466332"/>
    </source>
</evidence>
<dbReference type="PANTHER" id="PTHR43684:SF1">
    <property type="entry name" value="ENOYL-COA DELTA ISOMERASE 2"/>
    <property type="match status" value="1"/>
</dbReference>
<keyword evidence="6" id="KW-1185">Reference proteome</keyword>
<dbReference type="GO" id="GO:0004300">
    <property type="term" value="F:enoyl-CoA hydratase activity"/>
    <property type="evidence" value="ECO:0007669"/>
    <property type="project" value="UniProtKB-EC"/>
</dbReference>
<protein>
    <submittedName>
        <fullName evidence="4">Enoyl-CoA hydratase</fullName>
        <ecNumber evidence="4">4.2.1.17</ecNumber>
    </submittedName>
</protein>
<comment type="caution">
    <text evidence="4">The sequence shown here is derived from an EMBL/GenBank/DDBJ whole genome shotgun (WGS) entry which is preliminary data.</text>
</comment>
<gene>
    <name evidence="5" type="ORF">GTP55_14920</name>
    <name evidence="4" type="ORF">GTP56_09940</name>
</gene>
<dbReference type="Proteomes" id="UP000469734">
    <property type="component" value="Unassembled WGS sequence"/>
</dbReference>
<evidence type="ECO:0000256" key="1">
    <source>
        <dbReference type="ARBA" id="ARBA00004275"/>
    </source>
</evidence>
<keyword evidence="2" id="KW-0576">Peroxisome</keyword>
<dbReference type="PANTHER" id="PTHR43684">
    <property type="match status" value="1"/>
</dbReference>
<keyword evidence="4" id="KW-0456">Lyase</keyword>
<proteinExistence type="predicted"/>
<dbReference type="InterPro" id="IPR029045">
    <property type="entry name" value="ClpP/crotonase-like_dom_sf"/>
</dbReference>
<keyword evidence="3" id="KW-0413">Isomerase</keyword>
<accession>A0A7X4KGV0</accession>
<reference evidence="6 7" key="1">
    <citation type="submission" date="2019-12" db="EMBL/GenBank/DDBJ databases">
        <title>Novel species isolated from a subtropical stream in China.</title>
        <authorList>
            <person name="Lu H."/>
        </authorList>
    </citation>
    <scope>NUCLEOTIDE SEQUENCE [LARGE SCALE GENOMIC DNA]</scope>
    <source>
        <strain evidence="5 6">FT109W</strain>
        <strain evidence="4 7">FT134W</strain>
    </source>
</reference>
<dbReference type="Gene3D" id="3.90.226.10">
    <property type="entry name" value="2-enoyl-CoA Hydratase, Chain A, domain 1"/>
    <property type="match status" value="1"/>
</dbReference>
<dbReference type="EMBL" id="WWCR01000008">
    <property type="protein sequence ID" value="MYM72517.1"/>
    <property type="molecule type" value="Genomic_DNA"/>
</dbReference>
<sequence length="257" mass="27265">MEILSSIDNGILTLEFNRPERKNAITAAMYQTMADALTAAETDTAVRAILLTGKAEIFTAGNDLEDFMKTAPAGGAIEDRSVYKFMMALSGATKPVVAAVAGNAVGIGTTLLMHCDLVYAADNAKFSMPFVQLGLCPEFGSSLLLTQIAGYPRAAEKLMLGEAFGAQEALEMGLISKVLPVAELRAFAEGQAAKLVALPASSIRVTKELMKAARKAPVSDAIAAENTHFGAMLSAPEAKEAFMAFFQKRKPDFTQFA</sequence>
<dbReference type="EMBL" id="WWCS01000008">
    <property type="protein sequence ID" value="MYN40665.1"/>
    <property type="molecule type" value="Genomic_DNA"/>
</dbReference>
<dbReference type="EC" id="4.2.1.17" evidence="4"/>
<comment type="subcellular location">
    <subcellularLocation>
        <location evidence="1">Peroxisome</location>
    </subcellularLocation>
</comment>
<evidence type="ECO:0000256" key="2">
    <source>
        <dbReference type="ARBA" id="ARBA00023140"/>
    </source>
</evidence>